<dbReference type="EMBL" id="CP000360">
    <property type="protein sequence ID" value="ABF40780.1"/>
    <property type="molecule type" value="Genomic_DNA"/>
</dbReference>
<dbReference type="AlphaFoldDB" id="Q1IQS0"/>
<dbReference type="Proteomes" id="UP000002432">
    <property type="component" value="Chromosome"/>
</dbReference>
<gene>
    <name evidence="1" type="ordered locus">Acid345_1779</name>
</gene>
<name>Q1IQS0_KORVE</name>
<dbReference type="KEGG" id="aba:Acid345_1779"/>
<accession>Q1IQS0</accession>
<dbReference type="EnsemblBacteria" id="ABF40780">
    <property type="protein sequence ID" value="ABF40780"/>
    <property type="gene ID" value="Acid345_1779"/>
</dbReference>
<evidence type="ECO:0000313" key="2">
    <source>
        <dbReference type="Proteomes" id="UP000002432"/>
    </source>
</evidence>
<dbReference type="HOGENOM" id="CLU_2105772_0_0_0"/>
<evidence type="ECO:0000313" key="1">
    <source>
        <dbReference type="EMBL" id="ABF40780.1"/>
    </source>
</evidence>
<protein>
    <submittedName>
        <fullName evidence="1">Uncharacterized protein</fullName>
    </submittedName>
</protein>
<dbReference type="STRING" id="204669.Acid345_1779"/>
<organism evidence="1 2">
    <name type="scientific">Koribacter versatilis (strain Ellin345)</name>
    <dbReference type="NCBI Taxonomy" id="204669"/>
    <lineage>
        <taxon>Bacteria</taxon>
        <taxon>Pseudomonadati</taxon>
        <taxon>Acidobacteriota</taxon>
        <taxon>Terriglobia</taxon>
        <taxon>Terriglobales</taxon>
        <taxon>Candidatus Korobacteraceae</taxon>
        <taxon>Candidatus Korobacter</taxon>
    </lineage>
</organism>
<proteinExistence type="predicted"/>
<keyword evidence="2" id="KW-1185">Reference proteome</keyword>
<sequence length="115" mass="12413">MATGPGPATEANSFVQRLSQFFPDATPVRIPVRLTGKTISGKPFSERTTIEFGTAREVIFASHLPLEFADTLRLENADGSLSEDVSVVAIHYFDGNTTAVAARFKGEVANWIVKG</sequence>
<reference evidence="1 2" key="1">
    <citation type="journal article" date="2009" name="Appl. Environ. Microbiol.">
        <title>Three genomes from the phylum Acidobacteria provide insight into the lifestyles of these microorganisms in soils.</title>
        <authorList>
            <person name="Ward N.L."/>
            <person name="Challacombe J.F."/>
            <person name="Janssen P.H."/>
            <person name="Henrissat B."/>
            <person name="Coutinho P.M."/>
            <person name="Wu M."/>
            <person name="Xie G."/>
            <person name="Haft D.H."/>
            <person name="Sait M."/>
            <person name="Badger J."/>
            <person name="Barabote R.D."/>
            <person name="Bradley B."/>
            <person name="Brettin T.S."/>
            <person name="Brinkac L.M."/>
            <person name="Bruce D."/>
            <person name="Creasy T."/>
            <person name="Daugherty S.C."/>
            <person name="Davidsen T.M."/>
            <person name="DeBoy R.T."/>
            <person name="Detter J.C."/>
            <person name="Dodson R.J."/>
            <person name="Durkin A.S."/>
            <person name="Ganapathy A."/>
            <person name="Gwinn-Giglio M."/>
            <person name="Han C.S."/>
            <person name="Khouri H."/>
            <person name="Kiss H."/>
            <person name="Kothari S.P."/>
            <person name="Madupu R."/>
            <person name="Nelson K.E."/>
            <person name="Nelson W.C."/>
            <person name="Paulsen I."/>
            <person name="Penn K."/>
            <person name="Ren Q."/>
            <person name="Rosovitz M.J."/>
            <person name="Selengut J.D."/>
            <person name="Shrivastava S."/>
            <person name="Sullivan S.A."/>
            <person name="Tapia R."/>
            <person name="Thompson L.S."/>
            <person name="Watkins K.L."/>
            <person name="Yang Q."/>
            <person name="Yu C."/>
            <person name="Zafar N."/>
            <person name="Zhou L."/>
            <person name="Kuske C.R."/>
        </authorList>
    </citation>
    <scope>NUCLEOTIDE SEQUENCE [LARGE SCALE GENOMIC DNA]</scope>
    <source>
        <strain evidence="1 2">Ellin345</strain>
    </source>
</reference>